<dbReference type="Gene3D" id="3.40.50.2000">
    <property type="entry name" value="Glycogen Phosphorylase B"/>
    <property type="match status" value="1"/>
</dbReference>
<dbReference type="SUPFAM" id="SSF48452">
    <property type="entry name" value="TPR-like"/>
    <property type="match status" value="1"/>
</dbReference>
<dbReference type="PROSITE" id="PS50005">
    <property type="entry name" value="TPR"/>
    <property type="match status" value="1"/>
</dbReference>
<name>A0ABX0K5Z8_9PROT</name>
<sequence length="476" mass="52503">MPADEKGEALQRAGRLDEAAVAYREALARNPDDARILSNYGGLLWGLGAFEQAHGMLMRAVTLAPDLPDAWSNLGNVLQQFQRYDEAIAAYSNCLRLNPVHPLALSNLGVALDCRGEHAAAQKFHRIAVRLAPDNAENHTNFAISLLSGGDYRSGFAEYEWRWKTRTTRHHGLTAPLWTGASFEGKTLLIHTEGGFGDMLQFARFIPLAAERGGNIIVSVRPELSDLLRQSFPGYQFVTTEEPVPWHDLQCPVLSLPLALGVALDTIPASGGFLAANPQKVAFWAQQLAENDIKFGRVADPLRIGLVWAGAPHAEIREAEITDRRRSTSLETLAPLATAAPDALFYSLQVGDKAKQAQHPPAGMRLIDDTASLHNFDDTAALISNLDLVIAVDTSTAHVAAGLGKPVWLLSRYDQCWRWLAHRTDSPWYDSIRIYRQDKPLDWSGPVQRIVEDLKVLDASDKARSDRKELNTADQD</sequence>
<comment type="caution">
    <text evidence="2">The sequence shown here is derived from an EMBL/GenBank/DDBJ whole genome shotgun (WGS) entry which is preliminary data.</text>
</comment>
<dbReference type="SUPFAM" id="SSF53756">
    <property type="entry name" value="UDP-Glycosyltransferase/glycogen phosphorylase"/>
    <property type="match status" value="1"/>
</dbReference>
<dbReference type="InterPro" id="IPR019734">
    <property type="entry name" value="TPR_rpt"/>
</dbReference>
<dbReference type="Pfam" id="PF01075">
    <property type="entry name" value="Glyco_transf_9"/>
    <property type="match status" value="1"/>
</dbReference>
<reference evidence="2 3" key="1">
    <citation type="journal article" date="2020" name="Int. J. Syst. Evol. Microbiol.">
        <title>Novel acetic acid bacteria from cider fermentations: Acetobacter conturbans sp. nov. and Acetobacter fallax sp. nov.</title>
        <authorList>
            <person name="Sombolestani A.S."/>
            <person name="Cleenwerck I."/>
            <person name="Cnockaert M."/>
            <person name="Borremans W."/>
            <person name="Wieme A.D."/>
            <person name="De Vuyst L."/>
            <person name="Vandamme P."/>
        </authorList>
    </citation>
    <scope>NUCLEOTIDE SEQUENCE [LARGE SCALE GENOMIC DNA]</scope>
    <source>
        <strain evidence="2 3">LMG 1637</strain>
    </source>
</reference>
<dbReference type="PROSITE" id="PS50293">
    <property type="entry name" value="TPR_REGION"/>
    <property type="match status" value="1"/>
</dbReference>
<gene>
    <name evidence="2" type="ORF">GOB84_01815</name>
</gene>
<dbReference type="PANTHER" id="PTHR44809">
    <property type="match status" value="1"/>
</dbReference>
<dbReference type="Gene3D" id="1.25.40.10">
    <property type="entry name" value="Tetratricopeptide repeat domain"/>
    <property type="match status" value="2"/>
</dbReference>
<feature type="repeat" description="TPR" evidence="1">
    <location>
        <begin position="68"/>
        <end position="101"/>
    </location>
</feature>
<dbReference type="SMART" id="SM00028">
    <property type="entry name" value="TPR"/>
    <property type="match status" value="4"/>
</dbReference>
<evidence type="ECO:0000313" key="2">
    <source>
        <dbReference type="EMBL" id="NHO31310.1"/>
    </source>
</evidence>
<dbReference type="Proteomes" id="UP000615326">
    <property type="component" value="Unassembled WGS sequence"/>
</dbReference>
<dbReference type="Pfam" id="PF00515">
    <property type="entry name" value="TPR_1"/>
    <property type="match status" value="1"/>
</dbReference>
<organism evidence="2 3">
    <name type="scientific">Acetobacter fallax</name>
    <dbReference type="NCBI Taxonomy" id="1737473"/>
    <lineage>
        <taxon>Bacteria</taxon>
        <taxon>Pseudomonadati</taxon>
        <taxon>Pseudomonadota</taxon>
        <taxon>Alphaproteobacteria</taxon>
        <taxon>Acetobacterales</taxon>
        <taxon>Acetobacteraceae</taxon>
        <taxon>Acetobacter</taxon>
    </lineage>
</organism>
<dbReference type="InterPro" id="IPR011990">
    <property type="entry name" value="TPR-like_helical_dom_sf"/>
</dbReference>
<accession>A0ABX0K5Z8</accession>
<evidence type="ECO:0000256" key="1">
    <source>
        <dbReference type="PROSITE-ProRule" id="PRU00339"/>
    </source>
</evidence>
<keyword evidence="3" id="KW-1185">Reference proteome</keyword>
<proteinExistence type="predicted"/>
<evidence type="ECO:0000313" key="3">
    <source>
        <dbReference type="Proteomes" id="UP000615326"/>
    </source>
</evidence>
<dbReference type="EMBL" id="WOSW01000001">
    <property type="protein sequence ID" value="NHO31310.1"/>
    <property type="molecule type" value="Genomic_DNA"/>
</dbReference>
<dbReference type="InterPro" id="IPR052943">
    <property type="entry name" value="TMTC_O-mannosyl-trnsfr"/>
</dbReference>
<dbReference type="RefSeq" id="WP_173575871.1">
    <property type="nucleotide sequence ID" value="NZ_WOSW01000001.1"/>
</dbReference>
<dbReference type="PANTHER" id="PTHR44809:SF1">
    <property type="entry name" value="PROTEIN O-MANNOSYL-TRANSFERASE TMTC1"/>
    <property type="match status" value="1"/>
</dbReference>
<dbReference type="Pfam" id="PF13432">
    <property type="entry name" value="TPR_16"/>
    <property type="match status" value="1"/>
</dbReference>
<protein>
    <submittedName>
        <fullName evidence="2">Tetratricopeptide repeat protein</fullName>
    </submittedName>
</protein>
<dbReference type="InterPro" id="IPR002201">
    <property type="entry name" value="Glyco_trans_9"/>
</dbReference>
<keyword evidence="1" id="KW-0802">TPR repeat</keyword>